<comment type="caution">
    <text evidence="1">The sequence shown here is derived from an EMBL/GenBank/DDBJ whole genome shotgun (WGS) entry which is preliminary data.</text>
</comment>
<reference evidence="1 2" key="1">
    <citation type="journal article" date="2019" name="Nat. Plants">
        <title>Genome sequencing of Musa balbisiana reveals subgenome evolution and function divergence in polyploid bananas.</title>
        <authorList>
            <person name="Yao X."/>
        </authorList>
    </citation>
    <scope>NUCLEOTIDE SEQUENCE [LARGE SCALE GENOMIC DNA]</scope>
    <source>
        <strain evidence="2">cv. DH-PKW</strain>
        <tissue evidence="1">Leaves</tissue>
    </source>
</reference>
<evidence type="ECO:0000313" key="2">
    <source>
        <dbReference type="Proteomes" id="UP000317650"/>
    </source>
</evidence>
<protein>
    <submittedName>
        <fullName evidence="1">Uncharacterized protein</fullName>
    </submittedName>
</protein>
<gene>
    <name evidence="1" type="ORF">C4D60_Mb05t00580</name>
</gene>
<dbReference type="AlphaFoldDB" id="A0A4V4H7T9"/>
<evidence type="ECO:0000313" key="1">
    <source>
        <dbReference type="EMBL" id="THU65145.1"/>
    </source>
</evidence>
<proteinExistence type="predicted"/>
<keyword evidence="2" id="KW-1185">Reference proteome</keyword>
<name>A0A4V4H7T9_MUSBA</name>
<dbReference type="Proteomes" id="UP000317650">
    <property type="component" value="Chromosome 5"/>
</dbReference>
<sequence length="95" mass="10811">MELRNLGNFQRRWIQRGSDATQFILVRLVVLRWANATQFILVQLRSPQSGNRAAAFEMGGQVIIAPTWAMQVFYFLLFATVCHPTRSATGFPPNL</sequence>
<accession>A0A4V4H7T9</accession>
<organism evidence="1 2">
    <name type="scientific">Musa balbisiana</name>
    <name type="common">Banana</name>
    <dbReference type="NCBI Taxonomy" id="52838"/>
    <lineage>
        <taxon>Eukaryota</taxon>
        <taxon>Viridiplantae</taxon>
        <taxon>Streptophyta</taxon>
        <taxon>Embryophyta</taxon>
        <taxon>Tracheophyta</taxon>
        <taxon>Spermatophyta</taxon>
        <taxon>Magnoliopsida</taxon>
        <taxon>Liliopsida</taxon>
        <taxon>Zingiberales</taxon>
        <taxon>Musaceae</taxon>
        <taxon>Musa</taxon>
    </lineage>
</organism>
<dbReference type="EMBL" id="PYDT01000003">
    <property type="protein sequence ID" value="THU65145.1"/>
    <property type="molecule type" value="Genomic_DNA"/>
</dbReference>